<dbReference type="GO" id="GO:0016158">
    <property type="term" value="F:inositol hexakisphosphate 3-phosphatase activity"/>
    <property type="evidence" value="ECO:0007669"/>
    <property type="project" value="UniProtKB-EC"/>
</dbReference>
<dbReference type="PANTHER" id="PTHR11567:SF110">
    <property type="entry name" value="2-PHOSPHOXYLOSE PHOSPHATASE 1"/>
    <property type="match status" value="1"/>
</dbReference>
<dbReference type="Gene3D" id="3.40.50.1240">
    <property type="entry name" value="Phosphoglycerate mutase-like"/>
    <property type="match status" value="1"/>
</dbReference>
<evidence type="ECO:0000256" key="1">
    <source>
        <dbReference type="ARBA" id="ARBA00005375"/>
    </source>
</evidence>
<dbReference type="GeneID" id="54475427"/>
<dbReference type="AlphaFoldDB" id="A0A6A6PMG7"/>
<accession>A0A6A6PMG7</accession>
<protein>
    <recommendedName>
        <fullName evidence="2">3-phytase</fullName>
        <ecNumber evidence="2">3.1.3.8</ecNumber>
    </recommendedName>
</protein>
<proteinExistence type="inferred from homology"/>
<dbReference type="InterPro" id="IPR033379">
    <property type="entry name" value="Acid_Pase_AS"/>
</dbReference>
<dbReference type="InterPro" id="IPR050645">
    <property type="entry name" value="Histidine_acid_phosphatase"/>
</dbReference>
<dbReference type="EMBL" id="MU001639">
    <property type="protein sequence ID" value="KAF2480844.1"/>
    <property type="molecule type" value="Genomic_DNA"/>
</dbReference>
<evidence type="ECO:0000256" key="3">
    <source>
        <dbReference type="ARBA" id="ARBA00022801"/>
    </source>
</evidence>
<dbReference type="InterPro" id="IPR000560">
    <property type="entry name" value="His_Pase_clade-2"/>
</dbReference>
<evidence type="ECO:0000313" key="5">
    <source>
        <dbReference type="Proteomes" id="UP000799767"/>
    </source>
</evidence>
<dbReference type="OrthoDB" id="10257284at2759"/>
<dbReference type="Proteomes" id="UP000799767">
    <property type="component" value="Unassembled WGS sequence"/>
</dbReference>
<dbReference type="SUPFAM" id="SSF53254">
    <property type="entry name" value="Phosphoglycerate mutase-like"/>
    <property type="match status" value="1"/>
</dbReference>
<evidence type="ECO:0000313" key="4">
    <source>
        <dbReference type="EMBL" id="KAF2480844.1"/>
    </source>
</evidence>
<evidence type="ECO:0000256" key="2">
    <source>
        <dbReference type="ARBA" id="ARBA00012632"/>
    </source>
</evidence>
<comment type="similarity">
    <text evidence="1">Belongs to the histidine acid phosphatase family.</text>
</comment>
<dbReference type="CDD" id="cd07061">
    <property type="entry name" value="HP_HAP_like"/>
    <property type="match status" value="1"/>
</dbReference>
<gene>
    <name evidence="4" type="ORF">BDY17DRAFT_302496</name>
</gene>
<dbReference type="RefSeq" id="XP_033587414.1">
    <property type="nucleotide sequence ID" value="XM_033734425.1"/>
</dbReference>
<dbReference type="InterPro" id="IPR029033">
    <property type="entry name" value="His_PPase_superfam"/>
</dbReference>
<keyword evidence="3" id="KW-0378">Hydrolase</keyword>
<dbReference type="EC" id="3.1.3.8" evidence="2"/>
<keyword evidence="5" id="KW-1185">Reference proteome</keyword>
<dbReference type="Pfam" id="PF00328">
    <property type="entry name" value="His_Phos_2"/>
    <property type="match status" value="1"/>
</dbReference>
<name>A0A6A6PMG7_9PEZI</name>
<dbReference type="PANTHER" id="PTHR11567">
    <property type="entry name" value="ACID PHOSPHATASE-RELATED"/>
    <property type="match status" value="1"/>
</dbReference>
<reference evidence="4" key="1">
    <citation type="journal article" date="2020" name="Stud. Mycol.">
        <title>101 Dothideomycetes genomes: a test case for predicting lifestyles and emergence of pathogens.</title>
        <authorList>
            <person name="Haridas S."/>
            <person name="Albert R."/>
            <person name="Binder M."/>
            <person name="Bloem J."/>
            <person name="Labutti K."/>
            <person name="Salamov A."/>
            <person name="Andreopoulos B."/>
            <person name="Baker S."/>
            <person name="Barry K."/>
            <person name="Bills G."/>
            <person name="Bluhm B."/>
            <person name="Cannon C."/>
            <person name="Castanera R."/>
            <person name="Culley D."/>
            <person name="Daum C."/>
            <person name="Ezra D."/>
            <person name="Gonzalez J."/>
            <person name="Henrissat B."/>
            <person name="Kuo A."/>
            <person name="Liang C."/>
            <person name="Lipzen A."/>
            <person name="Lutzoni F."/>
            <person name="Magnuson J."/>
            <person name="Mondo S."/>
            <person name="Nolan M."/>
            <person name="Ohm R."/>
            <person name="Pangilinan J."/>
            <person name="Park H.-J."/>
            <person name="Ramirez L."/>
            <person name="Alfaro M."/>
            <person name="Sun H."/>
            <person name="Tritt A."/>
            <person name="Yoshinaga Y."/>
            <person name="Zwiers L.-H."/>
            <person name="Turgeon B."/>
            <person name="Goodwin S."/>
            <person name="Spatafora J."/>
            <person name="Crous P."/>
            <person name="Grigoriev I."/>
        </authorList>
    </citation>
    <scope>NUCLEOTIDE SEQUENCE</scope>
    <source>
        <strain evidence="4">CBS 113389</strain>
    </source>
</reference>
<organism evidence="4 5">
    <name type="scientific">Neohortaea acidophila</name>
    <dbReference type="NCBI Taxonomy" id="245834"/>
    <lineage>
        <taxon>Eukaryota</taxon>
        <taxon>Fungi</taxon>
        <taxon>Dikarya</taxon>
        <taxon>Ascomycota</taxon>
        <taxon>Pezizomycotina</taxon>
        <taxon>Dothideomycetes</taxon>
        <taxon>Dothideomycetidae</taxon>
        <taxon>Mycosphaerellales</taxon>
        <taxon>Teratosphaeriaceae</taxon>
        <taxon>Neohortaea</taxon>
    </lineage>
</organism>
<dbReference type="PROSITE" id="PS00616">
    <property type="entry name" value="HIS_ACID_PHOSPHAT_1"/>
    <property type="match status" value="1"/>
</dbReference>
<sequence>MTTLKPRAPYTPEELAKLYPAGLELRQVQILLRHGERTPVSTRFQNAGLAPFWPYCSAAKDMKSAILEADGSWDTLQWRRRIESLGKDDQPSLNTGSKGEVDSICQLGELTDRGRETTLALGQRTRKLYVDQLAFLPATFDVQSASNVYLRSTPIVRALESVQQAFNGLYPSSTRANGAPAPAVMTRAWQDETLVPSEGACKRFRELARGFADRAAKLYNDGPELQYINKKIGKYMPEDSPVVKVDSHPRLSGVMDSVHASLAHGKDTRLPSEFYDEKVRAGIDKICVEEWFGGYAESNEYRKLGIGGLVGDLVQRMVEHTMAAAKQQPSEEPFKISMAGCHDTTVAATLAAFGAFDPYNDKWPGFTSSIAFELFKQKDGEAGNNTPTGTIRPDSKRTWWSSFFPSSLAPTPSSPRAPLAEMPLTDRKNLDEYFVRLRYNDQPLTIPFCKPQGRHYKDDESFCTLAAFKEAADSFTPKNWKEECVMNLGQPTMSAVVDRPPGL</sequence>